<organism evidence="3 4">
    <name type="scientific">Stephanodiscus triporus</name>
    <dbReference type="NCBI Taxonomy" id="2934178"/>
    <lineage>
        <taxon>Eukaryota</taxon>
        <taxon>Sar</taxon>
        <taxon>Stramenopiles</taxon>
        <taxon>Ochrophyta</taxon>
        <taxon>Bacillariophyta</taxon>
        <taxon>Coscinodiscophyceae</taxon>
        <taxon>Thalassiosirophycidae</taxon>
        <taxon>Stephanodiscales</taxon>
        <taxon>Stephanodiscaceae</taxon>
        <taxon>Stephanodiscus</taxon>
    </lineage>
</organism>
<dbReference type="Proteomes" id="UP001530315">
    <property type="component" value="Unassembled WGS sequence"/>
</dbReference>
<evidence type="ECO:0000256" key="2">
    <source>
        <dbReference type="SAM" id="Phobius"/>
    </source>
</evidence>
<feature type="compositionally biased region" description="Polar residues" evidence="1">
    <location>
        <begin position="88"/>
        <end position="98"/>
    </location>
</feature>
<protein>
    <submittedName>
        <fullName evidence="3">Uncharacterized protein</fullName>
    </submittedName>
</protein>
<keyword evidence="2" id="KW-1133">Transmembrane helix</keyword>
<gene>
    <name evidence="3" type="ORF">ACHAW5_003549</name>
</gene>
<dbReference type="EMBL" id="JALLAZ020001762">
    <property type="protein sequence ID" value="KAL3764900.1"/>
    <property type="molecule type" value="Genomic_DNA"/>
</dbReference>
<feature type="transmembrane region" description="Helical" evidence="2">
    <location>
        <begin position="110"/>
        <end position="129"/>
    </location>
</feature>
<comment type="caution">
    <text evidence="3">The sequence shown here is derived from an EMBL/GenBank/DDBJ whole genome shotgun (WGS) entry which is preliminary data.</text>
</comment>
<evidence type="ECO:0000313" key="3">
    <source>
        <dbReference type="EMBL" id="KAL3764900.1"/>
    </source>
</evidence>
<feature type="compositionally biased region" description="Low complexity" evidence="1">
    <location>
        <begin position="52"/>
        <end position="83"/>
    </location>
</feature>
<sequence length="131" mass="13643">MGSSLGSSYASNDDLEVVEGYAAESADGHTTWTYPRRWNGAIRYSVSNDQHTSSTAPTDTSADIPKPSSYPSLLPSKSPTSNPEMPSDTPSSDSTFKPTDSRVSSARTSATSTIISFLGLVAGVGFVGLSA</sequence>
<keyword evidence="2" id="KW-0472">Membrane</keyword>
<proteinExistence type="predicted"/>
<name>A0ABD3MLJ0_9STRA</name>
<reference evidence="3 4" key="1">
    <citation type="submission" date="2024-10" db="EMBL/GenBank/DDBJ databases">
        <title>Updated reference genomes for cyclostephanoid diatoms.</title>
        <authorList>
            <person name="Roberts W.R."/>
            <person name="Alverson A.J."/>
        </authorList>
    </citation>
    <scope>NUCLEOTIDE SEQUENCE [LARGE SCALE GENOMIC DNA]</scope>
    <source>
        <strain evidence="3 4">AJA276-08</strain>
    </source>
</reference>
<evidence type="ECO:0000313" key="4">
    <source>
        <dbReference type="Proteomes" id="UP001530315"/>
    </source>
</evidence>
<dbReference type="AlphaFoldDB" id="A0ABD3MLJ0"/>
<feature type="region of interest" description="Disordered" evidence="1">
    <location>
        <begin position="48"/>
        <end position="110"/>
    </location>
</feature>
<feature type="compositionally biased region" description="Low complexity" evidence="1">
    <location>
        <begin position="101"/>
        <end position="110"/>
    </location>
</feature>
<keyword evidence="2" id="KW-0812">Transmembrane</keyword>
<keyword evidence="4" id="KW-1185">Reference proteome</keyword>
<accession>A0ABD3MLJ0</accession>
<evidence type="ECO:0000256" key="1">
    <source>
        <dbReference type="SAM" id="MobiDB-lite"/>
    </source>
</evidence>